<dbReference type="Proteomes" id="UP000483286">
    <property type="component" value="Unassembled WGS sequence"/>
</dbReference>
<keyword evidence="1 2" id="KW-0732">Signal</keyword>
<protein>
    <recommendedName>
        <fullName evidence="5">DUF4352 domain-containing protein</fullName>
    </recommendedName>
</protein>
<dbReference type="Gene3D" id="2.60.40.1240">
    <property type="match status" value="2"/>
</dbReference>
<evidence type="ECO:0000256" key="1">
    <source>
        <dbReference type="ARBA" id="ARBA00022729"/>
    </source>
</evidence>
<feature type="chain" id="PRO_5028924964" description="DUF4352 domain-containing protein" evidence="2">
    <location>
        <begin position="24"/>
        <end position="336"/>
    </location>
</feature>
<sequence length="336" mass="35955">MNKVIWTTLLTLALLNPCQSAQAAAAPTTQKPAVQGTVPLAGLNATLQQPYTLGKSSPLNFTLTKAAFSVSRVIVGNEVFTPKADQKLLVLTFRVANPQKKDVYFDSRSFTFTAVDAQNINRPSVRSVGLASTGELVGLQLKPSQVLEFVTAIVVPAAGVVPKLIVEHEAGTGVLRYDLRRVTGPLAAPYADPADASGASALGAVPAKVGQSYPLESFDLRLETTALSTEVLDGRAPRSGHRYVVATVVLKNQAPQERYLGLQTLMPEILDADGERLRYLTVLKARGEGGPGLKLAPGAEYRARYVFEVPDGTPLQTLVFQEGYSHTLLFDVSALK</sequence>
<evidence type="ECO:0000256" key="2">
    <source>
        <dbReference type="SAM" id="SignalP"/>
    </source>
</evidence>
<keyword evidence="4" id="KW-1185">Reference proteome</keyword>
<evidence type="ECO:0000313" key="4">
    <source>
        <dbReference type="Proteomes" id="UP000483286"/>
    </source>
</evidence>
<accession>A0A7C9HYB5</accession>
<dbReference type="RefSeq" id="WP_157459146.1">
    <property type="nucleotide sequence ID" value="NZ_WQLB01000011.1"/>
</dbReference>
<name>A0A7C9HYB5_9DEIO</name>
<proteinExistence type="predicted"/>
<dbReference type="AlphaFoldDB" id="A0A7C9HYB5"/>
<reference evidence="3 4" key="1">
    <citation type="submission" date="2019-12" db="EMBL/GenBank/DDBJ databases">
        <title>Deinococcus sp. HMF7620 Genome sequencing and assembly.</title>
        <authorList>
            <person name="Kang H."/>
            <person name="Kim H."/>
            <person name="Joh K."/>
        </authorList>
    </citation>
    <scope>NUCLEOTIDE SEQUENCE [LARGE SCALE GENOMIC DNA]</scope>
    <source>
        <strain evidence="3 4">HMF7620</strain>
    </source>
</reference>
<dbReference type="InterPro" id="IPR029050">
    <property type="entry name" value="Immunoprotect_excell_Ig-like"/>
</dbReference>
<gene>
    <name evidence="3" type="ORF">GO986_09950</name>
</gene>
<evidence type="ECO:0000313" key="3">
    <source>
        <dbReference type="EMBL" id="MVN87090.1"/>
    </source>
</evidence>
<organism evidence="3 4">
    <name type="scientific">Deinococcus arboris</name>
    <dbReference type="NCBI Taxonomy" id="2682977"/>
    <lineage>
        <taxon>Bacteria</taxon>
        <taxon>Thermotogati</taxon>
        <taxon>Deinococcota</taxon>
        <taxon>Deinococci</taxon>
        <taxon>Deinococcales</taxon>
        <taxon>Deinococcaceae</taxon>
        <taxon>Deinococcus</taxon>
    </lineage>
</organism>
<evidence type="ECO:0008006" key="5">
    <source>
        <dbReference type="Google" id="ProtNLM"/>
    </source>
</evidence>
<dbReference type="EMBL" id="WQLB01000011">
    <property type="protein sequence ID" value="MVN87090.1"/>
    <property type="molecule type" value="Genomic_DNA"/>
</dbReference>
<feature type="signal peptide" evidence="2">
    <location>
        <begin position="1"/>
        <end position="23"/>
    </location>
</feature>
<comment type="caution">
    <text evidence="3">The sequence shown here is derived from an EMBL/GenBank/DDBJ whole genome shotgun (WGS) entry which is preliminary data.</text>
</comment>